<sequence length="134" mass="14663">MTTIVTGGAGFIGSHLVQRLLNEGEKVIVIDSLWTGSIENVAKFQNHPRYSFLSWDVRDPLPITEKPKQIYHLACPASPDHFEKSPIDVLETCFQGTKNVMDLATGCGARVLIASTSGEHYSQTSNLSKGLTKC</sequence>
<protein>
    <submittedName>
        <fullName evidence="1">Uncharacterized protein</fullName>
    </submittedName>
</protein>
<evidence type="ECO:0000313" key="1">
    <source>
        <dbReference type="EMBL" id="KAJ3519072.1"/>
    </source>
</evidence>
<name>A0ACC1RK47_9HYPO</name>
<reference evidence="1" key="1">
    <citation type="submission" date="2022-08" db="EMBL/GenBank/DDBJ databases">
        <title>Genome Sequence of Fusarium decemcellulare.</title>
        <authorList>
            <person name="Buettner E."/>
        </authorList>
    </citation>
    <scope>NUCLEOTIDE SEQUENCE</scope>
    <source>
        <strain evidence="1">Babe19</strain>
    </source>
</reference>
<evidence type="ECO:0000313" key="2">
    <source>
        <dbReference type="Proteomes" id="UP001148629"/>
    </source>
</evidence>
<gene>
    <name evidence="1" type="ORF">NM208_g14276</name>
</gene>
<comment type="caution">
    <text evidence="1">The sequence shown here is derived from an EMBL/GenBank/DDBJ whole genome shotgun (WGS) entry which is preliminary data.</text>
</comment>
<dbReference type="Proteomes" id="UP001148629">
    <property type="component" value="Unassembled WGS sequence"/>
</dbReference>
<accession>A0ACC1RK47</accession>
<proteinExistence type="predicted"/>
<dbReference type="EMBL" id="JANRMS010003244">
    <property type="protein sequence ID" value="KAJ3519072.1"/>
    <property type="molecule type" value="Genomic_DNA"/>
</dbReference>
<organism evidence="1 2">
    <name type="scientific">Fusarium decemcellulare</name>
    <dbReference type="NCBI Taxonomy" id="57161"/>
    <lineage>
        <taxon>Eukaryota</taxon>
        <taxon>Fungi</taxon>
        <taxon>Dikarya</taxon>
        <taxon>Ascomycota</taxon>
        <taxon>Pezizomycotina</taxon>
        <taxon>Sordariomycetes</taxon>
        <taxon>Hypocreomycetidae</taxon>
        <taxon>Hypocreales</taxon>
        <taxon>Nectriaceae</taxon>
        <taxon>Fusarium</taxon>
        <taxon>Fusarium decemcellulare species complex</taxon>
    </lineage>
</organism>
<keyword evidence="2" id="KW-1185">Reference proteome</keyword>